<sequence>MQSTKQRHHAPAAAVAAMALGLALLGSATQAQTLTAHPGTAPLTLQALFEQAWQRQPEAQSAALRSEAAHATRSAAAAWTAEPVALELSTKTDRPGSNQGSREAEVGLALPLWLPGERARKAALADAEAQALNSRQRAAQLQLAATVREAWWAAQRAQADQALAQDRLLNAQRLAADVARRVRAGDLSRADQAQADGAVAQAEAAMAEAQGARDAAQAALAAWGVQAAPTLALADGAEPEPPVPDPTAAAAQHPAAADWQDQAEVARRAADLAAVQTRANPELTVAATRGREQAGDRYQQTFTLGLRIPLGGGDRAQAKQATARADAIDAEARAAVEQRRLAADIAAAMARVKATQAQRDALARHAALAQGTRGFIDKAFRLGEADGPTRLRVELEAAQAERQLARARIDAAAAISHLRQALGLLPQ</sequence>
<organism evidence="4 5">
    <name type="scientific">Acidovorax facilis</name>
    <dbReference type="NCBI Taxonomy" id="12917"/>
    <lineage>
        <taxon>Bacteria</taxon>
        <taxon>Pseudomonadati</taxon>
        <taxon>Pseudomonadota</taxon>
        <taxon>Betaproteobacteria</taxon>
        <taxon>Burkholderiales</taxon>
        <taxon>Comamonadaceae</taxon>
        <taxon>Acidovorax</taxon>
    </lineage>
</organism>
<evidence type="ECO:0000256" key="2">
    <source>
        <dbReference type="SAM" id="MobiDB-lite"/>
    </source>
</evidence>
<keyword evidence="5" id="KW-1185">Reference proteome</keyword>
<reference evidence="5" key="1">
    <citation type="journal article" date="2019" name="Int. J. Syst. Evol. Microbiol.">
        <title>The Global Catalogue of Microorganisms (GCM) 10K type strain sequencing project: providing services to taxonomists for standard genome sequencing and annotation.</title>
        <authorList>
            <consortium name="The Broad Institute Genomics Platform"/>
            <consortium name="The Broad Institute Genome Sequencing Center for Infectious Disease"/>
            <person name="Wu L."/>
            <person name="Ma J."/>
        </authorList>
    </citation>
    <scope>NUCLEOTIDE SEQUENCE [LARGE SCALE GENOMIC DNA]</scope>
    <source>
        <strain evidence="5">CCUG 2113</strain>
    </source>
</reference>
<feature type="compositionally biased region" description="Low complexity" evidence="2">
    <location>
        <begin position="246"/>
        <end position="259"/>
    </location>
</feature>
<dbReference type="Pfam" id="PF02321">
    <property type="entry name" value="OEP"/>
    <property type="match status" value="1"/>
</dbReference>
<evidence type="ECO:0000313" key="4">
    <source>
        <dbReference type="EMBL" id="MFC3938278.1"/>
    </source>
</evidence>
<dbReference type="RefSeq" id="WP_055398640.1">
    <property type="nucleotide sequence ID" value="NZ_JAMXAX010000071.1"/>
</dbReference>
<dbReference type="Proteomes" id="UP001595693">
    <property type="component" value="Unassembled WGS sequence"/>
</dbReference>
<dbReference type="InterPro" id="IPR010131">
    <property type="entry name" value="MdtP/NodT-like"/>
</dbReference>
<proteinExistence type="inferred from homology"/>
<feature type="chain" id="PRO_5046241473" evidence="3">
    <location>
        <begin position="32"/>
        <end position="427"/>
    </location>
</feature>
<comment type="similarity">
    <text evidence="1">Belongs to the outer membrane factor (OMF) (TC 1.B.17) family.</text>
</comment>
<keyword evidence="3" id="KW-0732">Signal</keyword>
<accession>A0ABV8DJ50</accession>
<evidence type="ECO:0000256" key="1">
    <source>
        <dbReference type="ARBA" id="ARBA00007613"/>
    </source>
</evidence>
<dbReference type="SUPFAM" id="SSF56954">
    <property type="entry name" value="Outer membrane efflux proteins (OEP)"/>
    <property type="match status" value="1"/>
</dbReference>
<dbReference type="PANTHER" id="PTHR30203:SF24">
    <property type="entry name" value="BLR4935 PROTEIN"/>
    <property type="match status" value="1"/>
</dbReference>
<dbReference type="Gene3D" id="1.20.1600.10">
    <property type="entry name" value="Outer membrane efflux proteins (OEP)"/>
    <property type="match status" value="1"/>
</dbReference>
<evidence type="ECO:0000256" key="3">
    <source>
        <dbReference type="SAM" id="SignalP"/>
    </source>
</evidence>
<feature type="signal peptide" evidence="3">
    <location>
        <begin position="1"/>
        <end position="31"/>
    </location>
</feature>
<evidence type="ECO:0000313" key="5">
    <source>
        <dbReference type="Proteomes" id="UP001595693"/>
    </source>
</evidence>
<gene>
    <name evidence="4" type="ORF">ACFOW3_27025</name>
</gene>
<feature type="region of interest" description="Disordered" evidence="2">
    <location>
        <begin position="235"/>
        <end position="259"/>
    </location>
</feature>
<comment type="caution">
    <text evidence="4">The sequence shown here is derived from an EMBL/GenBank/DDBJ whole genome shotgun (WGS) entry which is preliminary data.</text>
</comment>
<dbReference type="PANTHER" id="PTHR30203">
    <property type="entry name" value="OUTER MEMBRANE CATION EFFLUX PROTEIN"/>
    <property type="match status" value="1"/>
</dbReference>
<protein>
    <submittedName>
        <fullName evidence="4">TolC family protein</fullName>
    </submittedName>
</protein>
<dbReference type="EMBL" id="JBHSAJ010000175">
    <property type="protein sequence ID" value="MFC3938278.1"/>
    <property type="molecule type" value="Genomic_DNA"/>
</dbReference>
<name>A0ABV8DJ50_9BURK</name>
<dbReference type="InterPro" id="IPR003423">
    <property type="entry name" value="OMP_efflux"/>
</dbReference>